<accession>A0ABW2AJ45</accession>
<evidence type="ECO:0000313" key="1">
    <source>
        <dbReference type="EMBL" id="MFC6706778.1"/>
    </source>
</evidence>
<gene>
    <name evidence="1" type="ORF">ACFQDH_16320</name>
</gene>
<proteinExistence type="predicted"/>
<organism evidence="1 2">
    <name type="scientific">Flexivirga alba</name>
    <dbReference type="NCBI Taxonomy" id="702742"/>
    <lineage>
        <taxon>Bacteria</taxon>
        <taxon>Bacillati</taxon>
        <taxon>Actinomycetota</taxon>
        <taxon>Actinomycetes</taxon>
        <taxon>Micrococcales</taxon>
        <taxon>Dermacoccaceae</taxon>
        <taxon>Flexivirga</taxon>
    </lineage>
</organism>
<sequence>MASILHVLGTRARLETLQALIDGPKLSADLPARTDELRMLEDIGVITSERLSEGLITYQWTLRPGALERIAHLGSRAIVSETVENS</sequence>
<keyword evidence="2" id="KW-1185">Reference proteome</keyword>
<protein>
    <recommendedName>
        <fullName evidence="3">ArsR family transcriptional regulator</fullName>
    </recommendedName>
</protein>
<evidence type="ECO:0008006" key="3">
    <source>
        <dbReference type="Google" id="ProtNLM"/>
    </source>
</evidence>
<dbReference type="Proteomes" id="UP001596298">
    <property type="component" value="Unassembled WGS sequence"/>
</dbReference>
<dbReference type="EMBL" id="JBHSWH010000001">
    <property type="protein sequence ID" value="MFC6706778.1"/>
    <property type="molecule type" value="Genomic_DNA"/>
</dbReference>
<reference evidence="2" key="1">
    <citation type="journal article" date="2019" name="Int. J. Syst. Evol. Microbiol.">
        <title>The Global Catalogue of Microorganisms (GCM) 10K type strain sequencing project: providing services to taxonomists for standard genome sequencing and annotation.</title>
        <authorList>
            <consortium name="The Broad Institute Genomics Platform"/>
            <consortium name="The Broad Institute Genome Sequencing Center for Infectious Disease"/>
            <person name="Wu L."/>
            <person name="Ma J."/>
        </authorList>
    </citation>
    <scope>NUCLEOTIDE SEQUENCE [LARGE SCALE GENOMIC DNA]</scope>
    <source>
        <strain evidence="2">CCUG 58127</strain>
    </source>
</reference>
<dbReference type="RefSeq" id="WP_382403467.1">
    <property type="nucleotide sequence ID" value="NZ_JBHSWH010000001.1"/>
</dbReference>
<name>A0ABW2AJ45_9MICO</name>
<evidence type="ECO:0000313" key="2">
    <source>
        <dbReference type="Proteomes" id="UP001596298"/>
    </source>
</evidence>
<comment type="caution">
    <text evidence="1">The sequence shown here is derived from an EMBL/GenBank/DDBJ whole genome shotgun (WGS) entry which is preliminary data.</text>
</comment>